<keyword evidence="5" id="KW-1185">Reference proteome</keyword>
<dbReference type="Proteomes" id="UP000244978">
    <property type="component" value="Unassembled WGS sequence"/>
</dbReference>
<dbReference type="Pfam" id="PF13556">
    <property type="entry name" value="HTH_30"/>
    <property type="match status" value="1"/>
</dbReference>
<dbReference type="EMBL" id="QEEX01000001">
    <property type="protein sequence ID" value="PWB98126.1"/>
    <property type="molecule type" value="Genomic_DNA"/>
</dbReference>
<dbReference type="InterPro" id="IPR042070">
    <property type="entry name" value="PucR_C-HTH_sf"/>
</dbReference>
<evidence type="ECO:0000259" key="3">
    <source>
        <dbReference type="Pfam" id="PF17853"/>
    </source>
</evidence>
<dbReference type="RefSeq" id="WP_108997901.1">
    <property type="nucleotide sequence ID" value="NZ_QEEX01000001.1"/>
</dbReference>
<comment type="caution">
    <text evidence="4">The sequence shown here is derived from an EMBL/GenBank/DDBJ whole genome shotgun (WGS) entry which is preliminary data.</text>
</comment>
<dbReference type="Pfam" id="PF17853">
    <property type="entry name" value="GGDEF_2"/>
    <property type="match status" value="1"/>
</dbReference>
<feature type="domain" description="CdaR GGDEF-like" evidence="3">
    <location>
        <begin position="163"/>
        <end position="271"/>
    </location>
</feature>
<dbReference type="InterPro" id="IPR051448">
    <property type="entry name" value="CdaR-like_regulators"/>
</dbReference>
<proteinExistence type="inferred from homology"/>
<dbReference type="PANTHER" id="PTHR33744:SF7">
    <property type="entry name" value="PUCR FAMILY TRANSCRIPTIONAL REGULATOR"/>
    <property type="match status" value="1"/>
</dbReference>
<feature type="domain" description="PucR C-terminal helix-turn-helix" evidence="2">
    <location>
        <begin position="320"/>
        <end position="378"/>
    </location>
</feature>
<dbReference type="PANTHER" id="PTHR33744">
    <property type="entry name" value="CARBOHYDRATE DIACID REGULATOR"/>
    <property type="match status" value="1"/>
</dbReference>
<evidence type="ECO:0000259" key="2">
    <source>
        <dbReference type="Pfam" id="PF13556"/>
    </source>
</evidence>
<evidence type="ECO:0000256" key="1">
    <source>
        <dbReference type="ARBA" id="ARBA00006754"/>
    </source>
</evidence>
<comment type="similarity">
    <text evidence="1">Belongs to the CdaR family.</text>
</comment>
<gene>
    <name evidence="4" type="ORF">DF220_10030</name>
</gene>
<dbReference type="InterPro" id="IPR025736">
    <property type="entry name" value="PucR_C-HTH_dom"/>
</dbReference>
<sequence length="395" mass="42477">MTQLLHTQGNGPVRHLARVSDLDPGALADEAMARAERTLPWFGEIPDRRREHLHLVTKAGFVSFFAHLRAPGTADPMDMFAVAPRELVRSVTLQQTLQLMRVTSSLVEENIETPQDLEASVVFSRQLAFAAAELYAQVGDGTGLWEHRLEQFVIDASHKGALTDSLIARIRSVGWRGDGAAVAACGEMPESGDTDIVRRRAWNAGADVLVGTSSGRLIVIAALVEGHEADELQAVIAALADGFGAGPVVVGPVVDTISSAWQSLVAANAGADVVGASDQDARVVYAADLLPERVLAGDPLARRDLINRAYRPLRDSRQPLLQTVRRFVEAGGAVETAARKLDVHPNTVRYRLKRAAEVTGFDPTAARDAFVLQCALRLGLMEDAAAVTPRQQAAR</sequence>
<evidence type="ECO:0000313" key="4">
    <source>
        <dbReference type="EMBL" id="PWB98126.1"/>
    </source>
</evidence>
<dbReference type="AlphaFoldDB" id="A0A2U1T2N3"/>
<organism evidence="4 5">
    <name type="scientific">Homoserinimonas hongtaonis</name>
    <dbReference type="NCBI Taxonomy" id="2079791"/>
    <lineage>
        <taxon>Bacteria</taxon>
        <taxon>Bacillati</taxon>
        <taxon>Actinomycetota</taxon>
        <taxon>Actinomycetes</taxon>
        <taxon>Micrococcales</taxon>
        <taxon>Microbacteriaceae</taxon>
        <taxon>Homoserinimonas</taxon>
    </lineage>
</organism>
<dbReference type="Gene3D" id="1.10.10.2840">
    <property type="entry name" value="PucR C-terminal helix-turn-helix domain"/>
    <property type="match status" value="1"/>
</dbReference>
<dbReference type="InterPro" id="IPR041522">
    <property type="entry name" value="CdaR_GGDEF"/>
</dbReference>
<name>A0A2U1T2N3_9MICO</name>
<reference evidence="5" key="1">
    <citation type="submission" date="2018-04" db="EMBL/GenBank/DDBJ databases">
        <authorList>
            <person name="Liu S."/>
            <person name="Wang Z."/>
            <person name="Li J."/>
        </authorList>
    </citation>
    <scope>NUCLEOTIDE SEQUENCE [LARGE SCALE GENOMIC DNA]</scope>
    <source>
        <strain evidence="5">S1194</strain>
    </source>
</reference>
<accession>A0A2U1T2N3</accession>
<protein>
    <submittedName>
        <fullName evidence="4">PucR family transcriptional regulator</fullName>
    </submittedName>
</protein>
<evidence type="ECO:0000313" key="5">
    <source>
        <dbReference type="Proteomes" id="UP000244978"/>
    </source>
</evidence>